<dbReference type="Proteomes" id="UP001431199">
    <property type="component" value="Unassembled WGS sequence"/>
</dbReference>
<evidence type="ECO:0000256" key="7">
    <source>
        <dbReference type="SAM" id="Phobius"/>
    </source>
</evidence>
<feature type="transmembrane region" description="Helical" evidence="7">
    <location>
        <begin position="221"/>
        <end position="239"/>
    </location>
</feature>
<feature type="transmembrane region" description="Helical" evidence="7">
    <location>
        <begin position="84"/>
        <end position="104"/>
    </location>
</feature>
<dbReference type="SUPFAM" id="SSF53649">
    <property type="entry name" value="Alkaline phosphatase-like"/>
    <property type="match status" value="1"/>
</dbReference>
<gene>
    <name evidence="9" type="ORF">N5B56_08100</name>
</gene>
<protein>
    <submittedName>
        <fullName evidence="9">LTA synthase family protein</fullName>
    </submittedName>
</protein>
<feature type="transmembrane region" description="Helical" evidence="7">
    <location>
        <begin position="116"/>
        <end position="133"/>
    </location>
</feature>
<feature type="transmembrane region" description="Helical" evidence="7">
    <location>
        <begin position="22"/>
        <end position="40"/>
    </location>
</feature>
<dbReference type="PANTHER" id="PTHR47371:SF3">
    <property type="entry name" value="PHOSPHOGLYCEROL TRANSFERASE I"/>
    <property type="match status" value="1"/>
</dbReference>
<comment type="subcellular location">
    <subcellularLocation>
        <location evidence="1">Cell membrane</location>
        <topology evidence="1">Multi-pass membrane protein</topology>
    </subcellularLocation>
</comment>
<evidence type="ECO:0000256" key="5">
    <source>
        <dbReference type="ARBA" id="ARBA00022989"/>
    </source>
</evidence>
<dbReference type="CDD" id="cd16015">
    <property type="entry name" value="LTA_synthase"/>
    <property type="match status" value="1"/>
</dbReference>
<evidence type="ECO:0000313" key="10">
    <source>
        <dbReference type="Proteomes" id="UP001431199"/>
    </source>
</evidence>
<evidence type="ECO:0000256" key="2">
    <source>
        <dbReference type="ARBA" id="ARBA00004936"/>
    </source>
</evidence>
<keyword evidence="5 7" id="KW-1133">Transmembrane helix</keyword>
<evidence type="ECO:0000256" key="6">
    <source>
        <dbReference type="ARBA" id="ARBA00023136"/>
    </source>
</evidence>
<dbReference type="InterPro" id="IPR000917">
    <property type="entry name" value="Sulfatase_N"/>
</dbReference>
<evidence type="ECO:0000256" key="1">
    <source>
        <dbReference type="ARBA" id="ARBA00004651"/>
    </source>
</evidence>
<dbReference type="RefSeq" id="WP_260978706.1">
    <property type="nucleotide sequence ID" value="NZ_JAODBU010000007.1"/>
</dbReference>
<keyword evidence="6 7" id="KW-0472">Membrane</keyword>
<comment type="pathway">
    <text evidence="2">Cell wall biogenesis; lipoteichoic acid biosynthesis.</text>
</comment>
<proteinExistence type="predicted"/>
<keyword evidence="10" id="KW-1185">Reference proteome</keyword>
<keyword evidence="3" id="KW-1003">Cell membrane</keyword>
<reference evidence="9" key="1">
    <citation type="submission" date="2022-09" db="EMBL/GenBank/DDBJ databases">
        <title>Eubacterium sp. LFL-14 isolated from human feces.</title>
        <authorList>
            <person name="Liu F."/>
        </authorList>
    </citation>
    <scope>NUCLEOTIDE SEQUENCE</scope>
    <source>
        <strain evidence="9">LFL-14</strain>
    </source>
</reference>
<sequence>MYKMSNGNLNIKNKFQRDKKQLIADVILWIIMCIIYIVFWKQNLMYLRHRFIPSRIVIITFLFIVGSIGILIKDKIPQKYNTIASFLFVILSVPYNFVMLEYTSHHRILDFSINKIMANLIIISIIVLIIFAITNSFKASIIGINIISVVFGLVYYYVIKFRGTAVLAVDIFSATTAANVAGNYNYRMSYRCYLFVILTYVLSIYVLKLDRHNLFKGKKRLISVGIAILAVVCGFSLFIQSSRFDNSLKIKMFKPQESYRKYGDYLTFTHSIRYIKGHKPEGYSEDKVEQISAQYPGIKGNGKKPNIIMIMNEALADFSSISDIETNEDYMPFIHGLTENTVKGDLFVSIFGGGTSKTEYEALTSNSMAFMPKGSTPYVTYINRKTSSLATTLRAQGYGGMVAMHPYKGSGYKRNKVYPLLGFDKFYDLPEFNNAKVIRNHVSDEGNFDKIIKVYEQNRKKDKKPFFLFDVTMQNHSSYDRKWDNLSDDISTIKDYGDDVNIYLNLVKASDDAFKKLVEYFSNVDEPTMIIMFGDHQPKLNNHFYENVEKGFSLGDEYKMFEKYNTPFVIWANYDIEEQTDVKISANYMGTMVDELAGNSMSGYQQMVNEIRKDIPIITAGGYIGADGKYYHTFDKSSPYYDKIMDYCYSEYNNVFDKKHLVDEFFKINDNK</sequence>
<evidence type="ECO:0000256" key="3">
    <source>
        <dbReference type="ARBA" id="ARBA00022475"/>
    </source>
</evidence>
<evidence type="ECO:0000256" key="4">
    <source>
        <dbReference type="ARBA" id="ARBA00022692"/>
    </source>
</evidence>
<feature type="domain" description="Sulfatase N-terminal" evidence="8">
    <location>
        <begin position="305"/>
        <end position="593"/>
    </location>
</feature>
<comment type="caution">
    <text evidence="9">The sequence shown here is derived from an EMBL/GenBank/DDBJ whole genome shotgun (WGS) entry which is preliminary data.</text>
</comment>
<feature type="transmembrane region" description="Helical" evidence="7">
    <location>
        <begin position="139"/>
        <end position="158"/>
    </location>
</feature>
<accession>A0ABT2M0J4</accession>
<dbReference type="Pfam" id="PF00884">
    <property type="entry name" value="Sulfatase"/>
    <property type="match status" value="1"/>
</dbReference>
<dbReference type="EMBL" id="JAODBU010000007">
    <property type="protein sequence ID" value="MCT7399042.1"/>
    <property type="molecule type" value="Genomic_DNA"/>
</dbReference>
<name>A0ABT2M0J4_9FIRM</name>
<dbReference type="Gene3D" id="3.40.720.10">
    <property type="entry name" value="Alkaline Phosphatase, subunit A"/>
    <property type="match status" value="1"/>
</dbReference>
<feature type="transmembrane region" description="Helical" evidence="7">
    <location>
        <begin position="52"/>
        <end position="72"/>
    </location>
</feature>
<feature type="transmembrane region" description="Helical" evidence="7">
    <location>
        <begin position="188"/>
        <end position="209"/>
    </location>
</feature>
<evidence type="ECO:0000259" key="8">
    <source>
        <dbReference type="Pfam" id="PF00884"/>
    </source>
</evidence>
<evidence type="ECO:0000313" key="9">
    <source>
        <dbReference type="EMBL" id="MCT7399042.1"/>
    </source>
</evidence>
<dbReference type="PANTHER" id="PTHR47371">
    <property type="entry name" value="LIPOTEICHOIC ACID SYNTHASE"/>
    <property type="match status" value="1"/>
</dbReference>
<keyword evidence="4 7" id="KW-0812">Transmembrane</keyword>
<organism evidence="9 10">
    <name type="scientific">Eubacterium album</name>
    <dbReference type="NCBI Taxonomy" id="2978477"/>
    <lineage>
        <taxon>Bacteria</taxon>
        <taxon>Bacillati</taxon>
        <taxon>Bacillota</taxon>
        <taxon>Clostridia</taxon>
        <taxon>Eubacteriales</taxon>
        <taxon>Eubacteriaceae</taxon>
        <taxon>Eubacterium</taxon>
    </lineage>
</organism>
<dbReference type="InterPro" id="IPR050448">
    <property type="entry name" value="OpgB/LTA_synthase_biosynth"/>
</dbReference>
<dbReference type="InterPro" id="IPR017850">
    <property type="entry name" value="Alkaline_phosphatase_core_sf"/>
</dbReference>